<dbReference type="RefSeq" id="WP_132939181.1">
    <property type="nucleotide sequence ID" value="NZ_CP119676.1"/>
</dbReference>
<organism evidence="2 3">
    <name type="scientific">Varunaivibrio sulfuroxidans</name>
    <dbReference type="NCBI Taxonomy" id="1773489"/>
    <lineage>
        <taxon>Bacteria</taxon>
        <taxon>Pseudomonadati</taxon>
        <taxon>Pseudomonadota</taxon>
        <taxon>Alphaproteobacteria</taxon>
        <taxon>Rhodospirillales</taxon>
        <taxon>Magnetovibrionaceae</taxon>
        <taxon>Varunaivibrio</taxon>
    </lineage>
</organism>
<dbReference type="EMBL" id="SLZW01000006">
    <property type="protein sequence ID" value="TCS62096.1"/>
    <property type="molecule type" value="Genomic_DNA"/>
</dbReference>
<dbReference type="InterPro" id="IPR002347">
    <property type="entry name" value="SDR_fam"/>
</dbReference>
<dbReference type="Gene3D" id="3.40.50.720">
    <property type="entry name" value="NAD(P)-binding Rossmann-like Domain"/>
    <property type="match status" value="1"/>
</dbReference>
<dbReference type="PRINTS" id="PR00080">
    <property type="entry name" value="SDRFAMILY"/>
</dbReference>
<accession>A0A4R3JAK2</accession>
<dbReference type="SUPFAM" id="SSF51735">
    <property type="entry name" value="NAD(P)-binding Rossmann-fold domains"/>
    <property type="match status" value="1"/>
</dbReference>
<keyword evidence="3" id="KW-1185">Reference proteome</keyword>
<evidence type="ECO:0000256" key="1">
    <source>
        <dbReference type="RuleBase" id="RU000363"/>
    </source>
</evidence>
<dbReference type="PRINTS" id="PR00081">
    <property type="entry name" value="GDHRDH"/>
</dbReference>
<gene>
    <name evidence="2" type="ORF">EDD55_10651</name>
</gene>
<dbReference type="CDD" id="cd05325">
    <property type="entry name" value="carb_red_sniffer_like_SDR_c"/>
    <property type="match status" value="1"/>
</dbReference>
<proteinExistence type="inferred from homology"/>
<evidence type="ECO:0000313" key="3">
    <source>
        <dbReference type="Proteomes" id="UP000295304"/>
    </source>
</evidence>
<dbReference type="GO" id="GO:0016616">
    <property type="term" value="F:oxidoreductase activity, acting on the CH-OH group of donors, NAD or NADP as acceptor"/>
    <property type="evidence" value="ECO:0007669"/>
    <property type="project" value="TreeGrafter"/>
</dbReference>
<dbReference type="OrthoDB" id="9785826at2"/>
<comment type="caution">
    <text evidence="2">The sequence shown here is derived from an EMBL/GenBank/DDBJ whole genome shotgun (WGS) entry which is preliminary data.</text>
</comment>
<dbReference type="PANTHER" id="PTHR45458:SF1">
    <property type="entry name" value="SHORT CHAIN DEHYDROGENASE"/>
    <property type="match status" value="1"/>
</dbReference>
<evidence type="ECO:0000313" key="2">
    <source>
        <dbReference type="EMBL" id="TCS62096.1"/>
    </source>
</evidence>
<dbReference type="PANTHER" id="PTHR45458">
    <property type="entry name" value="SHORT-CHAIN DEHYDROGENASE/REDUCTASE SDR"/>
    <property type="match status" value="1"/>
</dbReference>
<dbReference type="Proteomes" id="UP000295304">
    <property type="component" value="Unassembled WGS sequence"/>
</dbReference>
<dbReference type="InterPro" id="IPR052184">
    <property type="entry name" value="SDR_enzymes"/>
</dbReference>
<reference evidence="2 3" key="1">
    <citation type="submission" date="2019-03" db="EMBL/GenBank/DDBJ databases">
        <title>Genomic Encyclopedia of Type Strains, Phase IV (KMG-IV): sequencing the most valuable type-strain genomes for metagenomic binning, comparative biology and taxonomic classification.</title>
        <authorList>
            <person name="Goeker M."/>
        </authorList>
    </citation>
    <scope>NUCLEOTIDE SEQUENCE [LARGE SCALE GENOMIC DNA]</scope>
    <source>
        <strain evidence="2 3">DSM 101688</strain>
    </source>
</reference>
<protein>
    <submittedName>
        <fullName evidence="2">Short-subunit dehydrogenase</fullName>
    </submittedName>
</protein>
<dbReference type="Pfam" id="PF00106">
    <property type="entry name" value="adh_short"/>
    <property type="match status" value="1"/>
</dbReference>
<comment type="similarity">
    <text evidence="1">Belongs to the short-chain dehydrogenases/reductases (SDR) family.</text>
</comment>
<sequence>MSTILITGANRGIGLEFVKQYLGDGDKVIATCREPSKAQGLSALSGSLDVLSLDVTDIVRIREVARTLRKTAIDVLINNAGVYGPRPAPFGSIDLDDWVETVRINAMAPLKICEAFVEHIGSSKQRKIIAISSKMGSQGDNTSGGSYIYRSSKAALNAVMRSLAVDLEGRKISVAMLHPGWVRTDMGGASAAIDAEQSVRAMREVIAGLTLASSGRFYNYDGTEIPW</sequence>
<dbReference type="AlphaFoldDB" id="A0A4R3JAK2"/>
<dbReference type="InterPro" id="IPR036291">
    <property type="entry name" value="NAD(P)-bd_dom_sf"/>
</dbReference>
<name>A0A4R3JAK2_9PROT</name>